<dbReference type="EMBL" id="CAJVPY010000909">
    <property type="protein sequence ID" value="CAG8498167.1"/>
    <property type="molecule type" value="Genomic_DNA"/>
</dbReference>
<reference evidence="1" key="1">
    <citation type="submission" date="2021-06" db="EMBL/GenBank/DDBJ databases">
        <authorList>
            <person name="Kallberg Y."/>
            <person name="Tangrot J."/>
            <person name="Rosling A."/>
        </authorList>
    </citation>
    <scope>NUCLEOTIDE SEQUENCE</scope>
    <source>
        <strain evidence="1">MA453B</strain>
    </source>
</reference>
<gene>
    <name evidence="1" type="ORF">DERYTH_LOCUS2760</name>
</gene>
<evidence type="ECO:0000313" key="2">
    <source>
        <dbReference type="Proteomes" id="UP000789405"/>
    </source>
</evidence>
<dbReference type="AlphaFoldDB" id="A0A9N8ZJQ8"/>
<comment type="caution">
    <text evidence="1">The sequence shown here is derived from an EMBL/GenBank/DDBJ whole genome shotgun (WGS) entry which is preliminary data.</text>
</comment>
<proteinExistence type="predicted"/>
<keyword evidence="2" id="KW-1185">Reference proteome</keyword>
<dbReference type="Proteomes" id="UP000789405">
    <property type="component" value="Unassembled WGS sequence"/>
</dbReference>
<sequence>MANNIIMNKASNQLNQASDRFNSTSELNINYMIISKNKNIGLNYESVDKIENYKDKKYTIDEKNYTIDEFLEYLSEQIKFSYILELQKDIKDLEIFHLKKEFGEYYDGIHGIRVY</sequence>
<accession>A0A9N8ZJQ8</accession>
<organism evidence="1 2">
    <name type="scientific">Dentiscutata erythropus</name>
    <dbReference type="NCBI Taxonomy" id="1348616"/>
    <lineage>
        <taxon>Eukaryota</taxon>
        <taxon>Fungi</taxon>
        <taxon>Fungi incertae sedis</taxon>
        <taxon>Mucoromycota</taxon>
        <taxon>Glomeromycotina</taxon>
        <taxon>Glomeromycetes</taxon>
        <taxon>Diversisporales</taxon>
        <taxon>Gigasporaceae</taxon>
        <taxon>Dentiscutata</taxon>
    </lineage>
</organism>
<protein>
    <submittedName>
        <fullName evidence="1">14836_t:CDS:1</fullName>
    </submittedName>
</protein>
<evidence type="ECO:0000313" key="1">
    <source>
        <dbReference type="EMBL" id="CAG8498167.1"/>
    </source>
</evidence>
<name>A0A9N8ZJQ8_9GLOM</name>
<dbReference type="OrthoDB" id="2395308at2759"/>